<evidence type="ECO:0000256" key="1">
    <source>
        <dbReference type="ARBA" id="ARBA00004651"/>
    </source>
</evidence>
<feature type="transmembrane region" description="Helical" evidence="11">
    <location>
        <begin position="97"/>
        <end position="119"/>
    </location>
</feature>
<feature type="domain" description="G-protein coupled receptors family 1 profile" evidence="12">
    <location>
        <begin position="1"/>
        <end position="189"/>
    </location>
</feature>
<dbReference type="GO" id="GO:0004930">
    <property type="term" value="F:G protein-coupled receptor activity"/>
    <property type="evidence" value="ECO:0007669"/>
    <property type="project" value="UniProtKB-KW"/>
</dbReference>
<dbReference type="Pfam" id="PF13853">
    <property type="entry name" value="7tm_4"/>
    <property type="match status" value="1"/>
</dbReference>
<dbReference type="PANTHER" id="PTHR26453">
    <property type="entry name" value="OLFACTORY RECEPTOR"/>
    <property type="match status" value="1"/>
</dbReference>
<dbReference type="EMBL" id="JANPWB010000008">
    <property type="protein sequence ID" value="KAJ1167936.1"/>
    <property type="molecule type" value="Genomic_DNA"/>
</dbReference>
<dbReference type="Proteomes" id="UP001066276">
    <property type="component" value="Chromosome 4_2"/>
</dbReference>
<dbReference type="GO" id="GO:0004984">
    <property type="term" value="F:olfactory receptor activity"/>
    <property type="evidence" value="ECO:0007669"/>
    <property type="project" value="InterPro"/>
</dbReference>
<keyword evidence="7" id="KW-0297">G-protein coupled receptor</keyword>
<feature type="transmembrane region" description="Helical" evidence="11">
    <location>
        <begin position="140"/>
        <end position="160"/>
    </location>
</feature>
<gene>
    <name evidence="13" type="ORF">NDU88_008321</name>
</gene>
<dbReference type="PRINTS" id="PR00237">
    <property type="entry name" value="GPCRRHODOPSN"/>
</dbReference>
<keyword evidence="3" id="KW-0716">Sensory transduction</keyword>
<evidence type="ECO:0000256" key="11">
    <source>
        <dbReference type="SAM" id="Phobius"/>
    </source>
</evidence>
<evidence type="ECO:0000256" key="5">
    <source>
        <dbReference type="ARBA" id="ARBA00022725"/>
    </source>
</evidence>
<dbReference type="PROSITE" id="PS50262">
    <property type="entry name" value="G_PROTEIN_RECEP_F1_2"/>
    <property type="match status" value="1"/>
</dbReference>
<evidence type="ECO:0000256" key="10">
    <source>
        <dbReference type="ARBA" id="ARBA00023224"/>
    </source>
</evidence>
<accession>A0AAV7SVC1</accession>
<evidence type="ECO:0000256" key="4">
    <source>
        <dbReference type="ARBA" id="ARBA00022692"/>
    </source>
</evidence>
<evidence type="ECO:0000256" key="3">
    <source>
        <dbReference type="ARBA" id="ARBA00022606"/>
    </source>
</evidence>
<dbReference type="PRINTS" id="PR00245">
    <property type="entry name" value="OLFACTORYR"/>
</dbReference>
<evidence type="ECO:0000313" key="13">
    <source>
        <dbReference type="EMBL" id="KAJ1167936.1"/>
    </source>
</evidence>
<comment type="caution">
    <text evidence="13">The sequence shown here is derived from an EMBL/GenBank/DDBJ whole genome shotgun (WGS) entry which is preliminary data.</text>
</comment>
<keyword evidence="9" id="KW-0675">Receptor</keyword>
<dbReference type="Gene3D" id="1.20.1070.10">
    <property type="entry name" value="Rhodopsin 7-helix transmembrane proteins"/>
    <property type="match status" value="1"/>
</dbReference>
<organism evidence="13 14">
    <name type="scientific">Pleurodeles waltl</name>
    <name type="common">Iberian ribbed newt</name>
    <dbReference type="NCBI Taxonomy" id="8319"/>
    <lineage>
        <taxon>Eukaryota</taxon>
        <taxon>Metazoa</taxon>
        <taxon>Chordata</taxon>
        <taxon>Craniata</taxon>
        <taxon>Vertebrata</taxon>
        <taxon>Euteleostomi</taxon>
        <taxon>Amphibia</taxon>
        <taxon>Batrachia</taxon>
        <taxon>Caudata</taxon>
        <taxon>Salamandroidea</taxon>
        <taxon>Salamandridae</taxon>
        <taxon>Pleurodelinae</taxon>
        <taxon>Pleurodeles</taxon>
    </lineage>
</organism>
<comment type="subcellular location">
    <subcellularLocation>
        <location evidence="1">Cell membrane</location>
        <topology evidence="1">Multi-pass membrane protein</topology>
    </subcellularLocation>
</comment>
<dbReference type="GO" id="GO:0005886">
    <property type="term" value="C:plasma membrane"/>
    <property type="evidence" value="ECO:0007669"/>
    <property type="project" value="UniProtKB-SubCell"/>
</dbReference>
<keyword evidence="10" id="KW-0807">Transducer</keyword>
<keyword evidence="14" id="KW-1185">Reference proteome</keyword>
<keyword evidence="5" id="KW-0552">Olfaction</keyword>
<keyword evidence="4 11" id="KW-0812">Transmembrane</keyword>
<feature type="transmembrane region" description="Helical" evidence="11">
    <location>
        <begin position="172"/>
        <end position="191"/>
    </location>
</feature>
<name>A0AAV7SVC1_PLEWA</name>
<dbReference type="InterPro" id="IPR017452">
    <property type="entry name" value="GPCR_Rhodpsn_7TM"/>
</dbReference>
<protein>
    <recommendedName>
        <fullName evidence="12">G-protein coupled receptors family 1 profile domain-containing protein</fullName>
    </recommendedName>
</protein>
<evidence type="ECO:0000256" key="6">
    <source>
        <dbReference type="ARBA" id="ARBA00022989"/>
    </source>
</evidence>
<evidence type="ECO:0000259" key="12">
    <source>
        <dbReference type="PROSITE" id="PS50262"/>
    </source>
</evidence>
<evidence type="ECO:0000313" key="14">
    <source>
        <dbReference type="Proteomes" id="UP001066276"/>
    </source>
</evidence>
<dbReference type="InterPro" id="IPR000725">
    <property type="entry name" value="Olfact_rcpt"/>
</dbReference>
<feature type="transmembrane region" description="Helical" evidence="11">
    <location>
        <begin position="40"/>
        <end position="61"/>
    </location>
</feature>
<dbReference type="AlphaFoldDB" id="A0AAV7SVC1"/>
<evidence type="ECO:0000256" key="8">
    <source>
        <dbReference type="ARBA" id="ARBA00023136"/>
    </source>
</evidence>
<keyword evidence="6 11" id="KW-1133">Transmembrane helix</keyword>
<reference evidence="13" key="1">
    <citation type="journal article" date="2022" name="bioRxiv">
        <title>Sequencing and chromosome-scale assembly of the giantPleurodeles waltlgenome.</title>
        <authorList>
            <person name="Brown T."/>
            <person name="Elewa A."/>
            <person name="Iarovenko S."/>
            <person name="Subramanian E."/>
            <person name="Araus A.J."/>
            <person name="Petzold A."/>
            <person name="Susuki M."/>
            <person name="Suzuki K.-i.T."/>
            <person name="Hayashi T."/>
            <person name="Toyoda A."/>
            <person name="Oliveira C."/>
            <person name="Osipova E."/>
            <person name="Leigh N.D."/>
            <person name="Simon A."/>
            <person name="Yun M.H."/>
        </authorList>
    </citation>
    <scope>NUCLEOTIDE SEQUENCE</scope>
    <source>
        <strain evidence="13">20211129_DDA</strain>
        <tissue evidence="13">Liver</tissue>
    </source>
</reference>
<sequence>MYIGLTLGITQCILLAVMAWDRYVAICKPLNYHSIVNKAVCIRLSVATILIGLLLSMVQVFPTDTVPFWGHNKIDHFICELAPVLHLACVDIRLQQLVILVVSVGVIIGPVLLITFSYLPIFSTIMRTKASCRLKAFSTYGSHLTVVILFYGGIIVMNMFPKSIISTEDQKIFTLLYGLVTPVLNPLIYTLRNKEVKGAMKKLISIRGTWQGSKS</sequence>
<keyword evidence="8 11" id="KW-0472">Membrane</keyword>
<evidence type="ECO:0000256" key="2">
    <source>
        <dbReference type="ARBA" id="ARBA00022475"/>
    </source>
</evidence>
<dbReference type="FunFam" id="1.20.1070.10:FF:000015">
    <property type="entry name" value="Olfactory receptor"/>
    <property type="match status" value="1"/>
</dbReference>
<proteinExistence type="predicted"/>
<evidence type="ECO:0000256" key="9">
    <source>
        <dbReference type="ARBA" id="ARBA00023170"/>
    </source>
</evidence>
<dbReference type="InterPro" id="IPR000276">
    <property type="entry name" value="GPCR_Rhodpsn"/>
</dbReference>
<dbReference type="SUPFAM" id="SSF81321">
    <property type="entry name" value="Family A G protein-coupled receptor-like"/>
    <property type="match status" value="1"/>
</dbReference>
<keyword evidence="2" id="KW-1003">Cell membrane</keyword>
<evidence type="ECO:0000256" key="7">
    <source>
        <dbReference type="ARBA" id="ARBA00023040"/>
    </source>
</evidence>